<keyword evidence="7 12" id="KW-1133">Transmembrane helix</keyword>
<keyword evidence="9 12" id="KW-0472">Membrane</keyword>
<accession>A0A328PE47</accession>
<evidence type="ECO:0000256" key="6">
    <source>
        <dbReference type="ARBA" id="ARBA00022842"/>
    </source>
</evidence>
<keyword evidence="2 12" id="KW-1003">Cell membrane</keyword>
<dbReference type="InterPro" id="IPR023547">
    <property type="entry name" value="DGGGP_synth"/>
</dbReference>
<dbReference type="GO" id="GO:0005886">
    <property type="term" value="C:plasma membrane"/>
    <property type="evidence" value="ECO:0007669"/>
    <property type="project" value="UniProtKB-SubCell"/>
</dbReference>
<dbReference type="Pfam" id="PF01040">
    <property type="entry name" value="UbiA"/>
    <property type="match status" value="1"/>
</dbReference>
<gene>
    <name evidence="13" type="ORF">DPC56_01545</name>
</gene>
<evidence type="ECO:0000256" key="10">
    <source>
        <dbReference type="ARBA" id="ARBA00023209"/>
    </source>
</evidence>
<comment type="similarity">
    <text evidence="12">Belongs to the UbiA prenyltransferase family. DGGGP synthase subfamily.</text>
</comment>
<feature type="transmembrane region" description="Helical" evidence="12">
    <location>
        <begin position="189"/>
        <end position="207"/>
    </location>
</feature>
<dbReference type="Gene3D" id="1.10.357.140">
    <property type="entry name" value="UbiA prenyltransferase"/>
    <property type="match status" value="1"/>
</dbReference>
<feature type="transmembrane region" description="Helical" evidence="12">
    <location>
        <begin position="7"/>
        <end position="28"/>
    </location>
</feature>
<reference evidence="13 14" key="1">
    <citation type="submission" date="2018-06" db="EMBL/GenBank/DDBJ databases">
        <title>Draft genome sequence of hyperthermophilic methanogen Methanothermobacter tenebrarum sp. MCM-B 1447.</title>
        <authorList>
            <person name="Pore S.D."/>
            <person name="Dagar S."/>
            <person name="Dhakephalkar P.K."/>
        </authorList>
    </citation>
    <scope>NUCLEOTIDE SEQUENCE [LARGE SCALE GENOMIC DNA]</scope>
    <source>
        <strain evidence="13 14">MCM B 1447</strain>
    </source>
</reference>
<evidence type="ECO:0000313" key="13">
    <source>
        <dbReference type="EMBL" id="RAO79491.1"/>
    </source>
</evidence>
<evidence type="ECO:0000313" key="14">
    <source>
        <dbReference type="Proteomes" id="UP000249782"/>
    </source>
</evidence>
<feature type="transmembrane region" description="Helical" evidence="12">
    <location>
        <begin position="124"/>
        <end position="145"/>
    </location>
</feature>
<name>A0A328PE47_9EURY</name>
<dbReference type="HAMAP" id="MF_01286">
    <property type="entry name" value="DGGGP_synth"/>
    <property type="match status" value="1"/>
</dbReference>
<feature type="transmembrane region" description="Helical" evidence="12">
    <location>
        <begin position="100"/>
        <end position="117"/>
    </location>
</feature>
<evidence type="ECO:0000256" key="3">
    <source>
        <dbReference type="ARBA" id="ARBA00022516"/>
    </source>
</evidence>
<feature type="transmembrane region" description="Helical" evidence="12">
    <location>
        <begin position="213"/>
        <end position="238"/>
    </location>
</feature>
<dbReference type="InterPro" id="IPR050475">
    <property type="entry name" value="Prenyltransferase_related"/>
</dbReference>
<dbReference type="AlphaFoldDB" id="A0A328PE47"/>
<evidence type="ECO:0000256" key="1">
    <source>
        <dbReference type="ARBA" id="ARBA00004651"/>
    </source>
</evidence>
<evidence type="ECO:0000256" key="8">
    <source>
        <dbReference type="ARBA" id="ARBA00023098"/>
    </source>
</evidence>
<evidence type="ECO:0000256" key="9">
    <source>
        <dbReference type="ARBA" id="ARBA00023136"/>
    </source>
</evidence>
<comment type="subcellular location">
    <subcellularLocation>
        <location evidence="1 12">Cell membrane</location>
        <topology evidence="1 12">Multi-pass membrane protein</topology>
    </subcellularLocation>
</comment>
<sequence length="281" mass="30815">MKAYIEILRPVNAFMAVVSIILMALIGWKFNLKVLLAAAVVFMATGAGNVINDYFDYEIDAINRPGRPIPSGRIRREVAGVYAMGLFILASMFGFYLGSLPGFIVAGSSLLMIYYAHTLKRECFIGNFVVSFLTGLSFVFGGIIVGETVKAAYIGLYAFLMTMAREIIKDMEDIEGDKMEGAKTLPIKYGHKTSSIIAAIFIFIASLTSPILYIIKIFSILYIPILAIAIIVFLKAAFKILSDPRRETATRVSKQIKIGMGITFIAFALGSETLTKIILGI</sequence>
<evidence type="ECO:0000256" key="2">
    <source>
        <dbReference type="ARBA" id="ARBA00022475"/>
    </source>
</evidence>
<dbReference type="GO" id="GO:0046474">
    <property type="term" value="P:glycerophospholipid biosynthetic process"/>
    <property type="evidence" value="ECO:0007669"/>
    <property type="project" value="UniProtKB-UniRule"/>
</dbReference>
<evidence type="ECO:0000256" key="11">
    <source>
        <dbReference type="ARBA" id="ARBA00023264"/>
    </source>
</evidence>
<keyword evidence="14" id="KW-1185">Reference proteome</keyword>
<dbReference type="RefSeq" id="WP_112093320.1">
    <property type="nucleotide sequence ID" value="NZ_QLOE01000002.1"/>
</dbReference>
<evidence type="ECO:0000256" key="4">
    <source>
        <dbReference type="ARBA" id="ARBA00022679"/>
    </source>
</evidence>
<dbReference type="NCBIfam" id="NF009523">
    <property type="entry name" value="PRK12884.1"/>
    <property type="match status" value="1"/>
</dbReference>
<protein>
    <recommendedName>
        <fullName evidence="12">Digeranylgeranylglyceryl phosphate synthase</fullName>
        <shortName evidence="12">DGGGP synthase</shortName>
        <shortName evidence="12">DGGGPS</shortName>
        <ecNumber evidence="12">2.5.1.42</ecNumber>
    </recommendedName>
    <alternativeName>
        <fullName evidence="12">(S)-2,3-di-O-geranylgeranylglyceryl phosphate synthase</fullName>
    </alternativeName>
    <alternativeName>
        <fullName evidence="12">Geranylgeranylglycerol-phosphate geranylgeranyltransferase</fullName>
    </alternativeName>
</protein>
<dbReference type="Gene3D" id="1.20.120.1780">
    <property type="entry name" value="UbiA prenyltransferase"/>
    <property type="match status" value="1"/>
</dbReference>
<keyword evidence="3 12" id="KW-0444">Lipid biosynthesis</keyword>
<comment type="caution">
    <text evidence="13">The sequence shown here is derived from an EMBL/GenBank/DDBJ whole genome shotgun (WGS) entry which is preliminary data.</text>
</comment>
<keyword evidence="10 12" id="KW-0594">Phospholipid biosynthesis</keyword>
<keyword evidence="11 12" id="KW-1208">Phospholipid metabolism</keyword>
<evidence type="ECO:0000256" key="5">
    <source>
        <dbReference type="ARBA" id="ARBA00022692"/>
    </source>
</evidence>
<keyword evidence="6 12" id="KW-0460">Magnesium</keyword>
<feature type="transmembrane region" description="Helical" evidence="12">
    <location>
        <begin position="151"/>
        <end position="168"/>
    </location>
</feature>
<comment type="catalytic activity">
    <reaction evidence="12">
        <text>sn-3-O-(geranylgeranyl)glycerol 1-phosphate + (2E,6E,10E)-geranylgeranyl diphosphate = 2,3-bis-O-(geranylgeranyl)-sn-glycerol 1-phosphate + diphosphate</text>
        <dbReference type="Rhea" id="RHEA:18109"/>
        <dbReference type="ChEBI" id="CHEBI:33019"/>
        <dbReference type="ChEBI" id="CHEBI:57677"/>
        <dbReference type="ChEBI" id="CHEBI:58756"/>
        <dbReference type="ChEBI" id="CHEBI:58837"/>
        <dbReference type="EC" id="2.5.1.42"/>
    </reaction>
</comment>
<dbReference type="GO" id="GO:0000287">
    <property type="term" value="F:magnesium ion binding"/>
    <property type="evidence" value="ECO:0007669"/>
    <property type="project" value="UniProtKB-UniRule"/>
</dbReference>
<dbReference type="OrthoDB" id="11851at2157"/>
<dbReference type="InterPro" id="IPR000537">
    <property type="entry name" value="UbiA_prenyltransferase"/>
</dbReference>
<dbReference type="PANTHER" id="PTHR42723">
    <property type="entry name" value="CHLOROPHYLL SYNTHASE"/>
    <property type="match status" value="1"/>
</dbReference>
<dbReference type="UniPathway" id="UPA00940"/>
<evidence type="ECO:0000256" key="12">
    <source>
        <dbReference type="HAMAP-Rule" id="MF_01286"/>
    </source>
</evidence>
<feature type="transmembrane region" description="Helical" evidence="12">
    <location>
        <begin position="34"/>
        <end position="55"/>
    </location>
</feature>
<comment type="pathway">
    <text evidence="12">Membrane lipid metabolism; glycerophospholipid metabolism.</text>
</comment>
<proteinExistence type="inferred from homology"/>
<dbReference type="CDD" id="cd13961">
    <property type="entry name" value="PT_UbiA_DGGGPS"/>
    <property type="match status" value="1"/>
</dbReference>
<keyword evidence="8 12" id="KW-0443">Lipid metabolism</keyword>
<dbReference type="GO" id="GO:0047295">
    <property type="term" value="F:geranylgeranylglycerol-phosphate geranylgeranyltransferase activity"/>
    <property type="evidence" value="ECO:0007669"/>
    <property type="project" value="UniProtKB-UniRule"/>
</dbReference>
<dbReference type="Proteomes" id="UP000249782">
    <property type="component" value="Unassembled WGS sequence"/>
</dbReference>
<comment type="function">
    <text evidence="12">Prenyltransferase that catalyzes the transfer of the geranylgeranyl moiety of geranylgeranyl diphosphate (GGPP) to the C2 hydroxyl of (S)-3-O-geranylgeranylglyceryl phosphate (GGGP). This reaction is the second ether-bond-formation step in the biosynthesis of archaeal membrane lipids.</text>
</comment>
<evidence type="ECO:0000256" key="7">
    <source>
        <dbReference type="ARBA" id="ARBA00022989"/>
    </source>
</evidence>
<feature type="transmembrane region" description="Helical" evidence="12">
    <location>
        <begin position="258"/>
        <end position="279"/>
    </location>
</feature>
<organism evidence="13 14">
    <name type="scientific">Methanothermobacter tenebrarum</name>
    <dbReference type="NCBI Taxonomy" id="680118"/>
    <lineage>
        <taxon>Archaea</taxon>
        <taxon>Methanobacteriati</taxon>
        <taxon>Methanobacteriota</taxon>
        <taxon>Methanomada group</taxon>
        <taxon>Methanobacteria</taxon>
        <taxon>Methanobacteriales</taxon>
        <taxon>Methanobacteriaceae</taxon>
        <taxon>Methanothermobacter</taxon>
    </lineage>
</organism>
<dbReference type="PANTHER" id="PTHR42723:SF1">
    <property type="entry name" value="CHLOROPHYLL SYNTHASE, CHLOROPLASTIC"/>
    <property type="match status" value="1"/>
</dbReference>
<comment type="cofactor">
    <cofactor evidence="12">
        <name>Mg(2+)</name>
        <dbReference type="ChEBI" id="CHEBI:18420"/>
    </cofactor>
</comment>
<dbReference type="InterPro" id="IPR044878">
    <property type="entry name" value="UbiA_sf"/>
</dbReference>
<keyword evidence="4 12" id="KW-0808">Transferase</keyword>
<dbReference type="EC" id="2.5.1.42" evidence="12"/>
<keyword evidence="5 12" id="KW-0812">Transmembrane</keyword>
<dbReference type="EMBL" id="QLOE01000002">
    <property type="protein sequence ID" value="RAO79491.1"/>
    <property type="molecule type" value="Genomic_DNA"/>
</dbReference>